<organism evidence="2 3">
    <name type="scientific">Rhizophlyctis rosea</name>
    <dbReference type="NCBI Taxonomy" id="64517"/>
    <lineage>
        <taxon>Eukaryota</taxon>
        <taxon>Fungi</taxon>
        <taxon>Fungi incertae sedis</taxon>
        <taxon>Chytridiomycota</taxon>
        <taxon>Chytridiomycota incertae sedis</taxon>
        <taxon>Chytridiomycetes</taxon>
        <taxon>Rhizophlyctidales</taxon>
        <taxon>Rhizophlyctidaceae</taxon>
        <taxon>Rhizophlyctis</taxon>
    </lineage>
</organism>
<comment type="caution">
    <text evidence="2">The sequence shown here is derived from an EMBL/GenBank/DDBJ whole genome shotgun (WGS) entry which is preliminary data.</text>
</comment>
<sequence length="223" mass="25593">MPEEATTSARDRTHSNAMETSPTNPTSPPIIIGPELTAPPPLEDEKMRKYFLSRLPLQRRRRAPDGKEEWDEVCFLWLKQTNEGRKLNLDPRAQLVCFTKKESTSGEDPSHVHMVVTDDFQEAHQHIKDMTQEMTATDESLRYTVDIDLTHELDLRTGAAANYISRLFRPHAELAKSYAKSWTDGGQADLIGRLFKNVFTGGPLQLANQCRKKWSEWIWKREG</sequence>
<evidence type="ECO:0000256" key="1">
    <source>
        <dbReference type="SAM" id="MobiDB-lite"/>
    </source>
</evidence>
<accession>A0AAD5SDS5</accession>
<dbReference type="AlphaFoldDB" id="A0AAD5SDS5"/>
<proteinExistence type="predicted"/>
<dbReference type="Proteomes" id="UP001212841">
    <property type="component" value="Unassembled WGS sequence"/>
</dbReference>
<feature type="region of interest" description="Disordered" evidence="1">
    <location>
        <begin position="1"/>
        <end position="42"/>
    </location>
</feature>
<keyword evidence="3" id="KW-1185">Reference proteome</keyword>
<evidence type="ECO:0000313" key="2">
    <source>
        <dbReference type="EMBL" id="KAJ3053169.1"/>
    </source>
</evidence>
<protein>
    <submittedName>
        <fullName evidence="2">Uncharacterized protein</fullName>
    </submittedName>
</protein>
<evidence type="ECO:0000313" key="3">
    <source>
        <dbReference type="Proteomes" id="UP001212841"/>
    </source>
</evidence>
<name>A0AAD5SDS5_9FUNG</name>
<reference evidence="2" key="1">
    <citation type="submission" date="2020-05" db="EMBL/GenBank/DDBJ databases">
        <title>Phylogenomic resolution of chytrid fungi.</title>
        <authorList>
            <person name="Stajich J.E."/>
            <person name="Amses K."/>
            <person name="Simmons R."/>
            <person name="Seto K."/>
            <person name="Myers J."/>
            <person name="Bonds A."/>
            <person name="Quandt C.A."/>
            <person name="Barry K."/>
            <person name="Liu P."/>
            <person name="Grigoriev I."/>
            <person name="Longcore J.E."/>
            <person name="James T.Y."/>
        </authorList>
    </citation>
    <scope>NUCLEOTIDE SEQUENCE</scope>
    <source>
        <strain evidence="2">JEL0318</strain>
    </source>
</reference>
<gene>
    <name evidence="2" type="ORF">HK097_004901</name>
</gene>
<dbReference type="EMBL" id="JADGJD010000231">
    <property type="protein sequence ID" value="KAJ3053169.1"/>
    <property type="molecule type" value="Genomic_DNA"/>
</dbReference>
<feature type="compositionally biased region" description="Low complexity" evidence="1">
    <location>
        <begin position="20"/>
        <end position="34"/>
    </location>
</feature>